<keyword evidence="3" id="KW-0574">Periplasm</keyword>
<gene>
    <name evidence="7" type="ordered locus">Igni_0430</name>
</gene>
<evidence type="ECO:0000256" key="4">
    <source>
        <dbReference type="ARBA" id="ARBA00023239"/>
    </source>
</evidence>
<comment type="subcellular location">
    <subcellularLocation>
        <location evidence="1">Periplasm</location>
    </subcellularLocation>
</comment>
<dbReference type="Gene3D" id="2.70.98.70">
    <property type="match status" value="1"/>
</dbReference>
<feature type="domain" description="Heparinase II/III-like C-terminal" evidence="6">
    <location>
        <begin position="461"/>
        <end position="523"/>
    </location>
</feature>
<dbReference type="STRING" id="453591.Igni_0430"/>
<proteinExistence type="predicted"/>
<keyword evidence="4" id="KW-0456">Lyase</keyword>
<evidence type="ECO:0000313" key="8">
    <source>
        <dbReference type="Proteomes" id="UP000000262"/>
    </source>
</evidence>
<dbReference type="SUPFAM" id="SSF48230">
    <property type="entry name" value="Chondroitin AC/alginate lyase"/>
    <property type="match status" value="1"/>
</dbReference>
<dbReference type="HOGENOM" id="CLU_424311_0_0_2"/>
<dbReference type="GO" id="GO:0042597">
    <property type="term" value="C:periplasmic space"/>
    <property type="evidence" value="ECO:0007669"/>
    <property type="project" value="UniProtKB-SubCell"/>
</dbReference>
<reference evidence="7 8" key="1">
    <citation type="journal article" date="2008" name="Genome Biol.">
        <title>A genomic analysis of the archaeal system Ignicoccus hospitalis-Nanoarchaeum equitans.</title>
        <authorList>
            <person name="Podar M."/>
            <person name="Anderson I."/>
            <person name="Makarova K.S."/>
            <person name="Elkins J.G."/>
            <person name="Ivanova N."/>
            <person name="Wall M.A."/>
            <person name="Lykidis A."/>
            <person name="Mavromatis K."/>
            <person name="Sun H."/>
            <person name="Hudson M.E."/>
            <person name="Chen W."/>
            <person name="Deciu C."/>
            <person name="Hutchison D."/>
            <person name="Eads J.R."/>
            <person name="Anderson A."/>
            <person name="Fernandes F."/>
            <person name="Szeto E."/>
            <person name="Lapidus A."/>
            <person name="Kyrpides N.C."/>
            <person name="Saier M.H.Jr."/>
            <person name="Richardson P.M."/>
            <person name="Rachel R."/>
            <person name="Huber H."/>
            <person name="Eisen J.A."/>
            <person name="Koonin E.V."/>
            <person name="Keller M."/>
            <person name="Stetter K.O."/>
        </authorList>
    </citation>
    <scope>NUCLEOTIDE SEQUENCE [LARGE SCALE GENOMIC DNA]</scope>
    <source>
        <strain evidence="8">KIN4/I / DSM 18386 / JCM 14125</strain>
    </source>
</reference>
<dbReference type="Gene3D" id="1.50.10.100">
    <property type="entry name" value="Chondroitin AC/alginate lyase"/>
    <property type="match status" value="1"/>
</dbReference>
<dbReference type="eggNOG" id="arCOG09012">
    <property type="taxonomic scope" value="Archaea"/>
</dbReference>
<dbReference type="KEGG" id="iho:Igni_0430"/>
<evidence type="ECO:0000313" key="7">
    <source>
        <dbReference type="EMBL" id="ABU81613.1"/>
    </source>
</evidence>
<sequence>MSVIITTMVITVTFIFLDRGAGGGPSKKLVGLGRGRPPHRSVPRSSSSSPSNPPDPGGLRVGSLRLPAGALGRVRLSELPNYLLLLLKKPSEWERAALPDVREVAPLLSRRLNFKLLKPAGGREGEARLLSEGAWRAAGKWVKGCSCSPDLGYPCYERWAELFDVRSCFSFSPKVHYLTVPVAPTKGADVKYPWFFTRAYHFARGAVLGVSPPREFFRLVKPYSGPGWANAMEAGLRALNLTYSFGNNQYSVEIVEQLLAALLYILVNVEVGVYTSNHTMCDLYGLTVSSLALGRAWRPLARAAWEVRESLVYELRKQLDGWDYEGSTAYHLLVLEGALATLYAAKELDESYFERVWPEVKGPLSEASELLASVTLPDSSFPLIGDNGSDRALVLESLEFDYTSTITALALARKLGLLKSFPKLEGPAKEEAARALSSLGGTYPEERALRTSDKPWLHSYNDGELLVTLACAPTSKGAPPGHHHDDKGSFTVWRKGWVVLDPGTFTYTGMKEVKDLMRSSYFHDVLRGCCTFPDTFDASCNCTCKFYGYMKVEVFPGWRREVYVKKDRVVIKDVVDFKGSMSLVLPSRPEQEGDYLELPNARIKVPGAYEVTEAFYSPSYGVIKKGYLVRVRDVGPGEATTEVVF</sequence>
<dbReference type="EMBL" id="CP000816">
    <property type="protein sequence ID" value="ABU81613.1"/>
    <property type="molecule type" value="Genomic_DNA"/>
</dbReference>
<protein>
    <recommendedName>
        <fullName evidence="6">Heparinase II/III-like C-terminal domain-containing protein</fullName>
    </recommendedName>
</protein>
<keyword evidence="8" id="KW-1185">Reference proteome</keyword>
<dbReference type="PANTHER" id="PTHR39210">
    <property type="entry name" value="HEPARIN-SULFATE LYASE"/>
    <property type="match status" value="1"/>
</dbReference>
<dbReference type="AlphaFoldDB" id="A8A9L1"/>
<keyword evidence="2" id="KW-0732">Signal</keyword>
<evidence type="ECO:0000256" key="3">
    <source>
        <dbReference type="ARBA" id="ARBA00022764"/>
    </source>
</evidence>
<evidence type="ECO:0000256" key="1">
    <source>
        <dbReference type="ARBA" id="ARBA00004418"/>
    </source>
</evidence>
<organism evidence="7 8">
    <name type="scientific">Ignicoccus hospitalis (strain KIN4/I / DSM 18386 / JCM 14125)</name>
    <dbReference type="NCBI Taxonomy" id="453591"/>
    <lineage>
        <taxon>Archaea</taxon>
        <taxon>Thermoproteota</taxon>
        <taxon>Thermoprotei</taxon>
        <taxon>Desulfurococcales</taxon>
        <taxon>Desulfurococcaceae</taxon>
        <taxon>Ignicoccus</taxon>
    </lineage>
</organism>
<evidence type="ECO:0000256" key="5">
    <source>
        <dbReference type="SAM" id="MobiDB-lite"/>
    </source>
</evidence>
<dbReference type="GO" id="GO:0016829">
    <property type="term" value="F:lyase activity"/>
    <property type="evidence" value="ECO:0007669"/>
    <property type="project" value="UniProtKB-KW"/>
</dbReference>
<dbReference type="InterPro" id="IPR012480">
    <property type="entry name" value="Hepar_II_III_C"/>
</dbReference>
<dbReference type="InterPro" id="IPR008929">
    <property type="entry name" value="Chondroitin_lyas"/>
</dbReference>
<evidence type="ECO:0000256" key="2">
    <source>
        <dbReference type="ARBA" id="ARBA00022729"/>
    </source>
</evidence>
<name>A8A9L1_IGNH4</name>
<feature type="region of interest" description="Disordered" evidence="5">
    <location>
        <begin position="27"/>
        <end position="60"/>
    </location>
</feature>
<dbReference type="Proteomes" id="UP000000262">
    <property type="component" value="Chromosome"/>
</dbReference>
<accession>A8A9L1</accession>
<dbReference type="PANTHER" id="PTHR39210:SF1">
    <property type="entry name" value="HEPARIN-SULFATE LYASE"/>
    <property type="match status" value="1"/>
</dbReference>
<dbReference type="Pfam" id="PF07940">
    <property type="entry name" value="Hepar_II_III_C"/>
    <property type="match status" value="1"/>
</dbReference>
<evidence type="ECO:0000259" key="6">
    <source>
        <dbReference type="Pfam" id="PF07940"/>
    </source>
</evidence>